<comment type="caution">
    <text evidence="1">The sequence shown here is derived from an EMBL/GenBank/DDBJ whole genome shotgun (WGS) entry which is preliminary data.</text>
</comment>
<dbReference type="EMBL" id="LFRF01000053">
    <property type="protein sequence ID" value="KND86576.1"/>
    <property type="molecule type" value="Genomic_DNA"/>
</dbReference>
<evidence type="ECO:0000313" key="2">
    <source>
        <dbReference type="Proteomes" id="UP000036947"/>
    </source>
</evidence>
<keyword evidence="2" id="KW-1185">Reference proteome</keyword>
<gene>
    <name evidence="1" type="ORF">TOPH_08776</name>
</gene>
<proteinExistence type="predicted"/>
<dbReference type="AlphaFoldDB" id="A0A0L0MXU1"/>
<organism evidence="1 2">
    <name type="scientific">Tolypocladium ophioglossoides (strain CBS 100239)</name>
    <name type="common">Snaketongue truffleclub</name>
    <name type="synonym">Elaphocordyceps ophioglossoides</name>
    <dbReference type="NCBI Taxonomy" id="1163406"/>
    <lineage>
        <taxon>Eukaryota</taxon>
        <taxon>Fungi</taxon>
        <taxon>Dikarya</taxon>
        <taxon>Ascomycota</taxon>
        <taxon>Pezizomycotina</taxon>
        <taxon>Sordariomycetes</taxon>
        <taxon>Hypocreomycetidae</taxon>
        <taxon>Hypocreales</taxon>
        <taxon>Ophiocordycipitaceae</taxon>
        <taxon>Tolypocladium</taxon>
    </lineage>
</organism>
<evidence type="ECO:0000313" key="1">
    <source>
        <dbReference type="EMBL" id="KND86576.1"/>
    </source>
</evidence>
<protein>
    <submittedName>
        <fullName evidence="1">Uncharacterized protein</fullName>
    </submittedName>
</protein>
<accession>A0A0L0MXU1</accession>
<dbReference type="Proteomes" id="UP000036947">
    <property type="component" value="Unassembled WGS sequence"/>
</dbReference>
<name>A0A0L0MXU1_TOLOC</name>
<sequence length="66" mass="7363">MQAVANLWLWISSVRSSAVNRKRKRRILQKQKDDYFARELESAVESASRCAASLTSPAVAGVGREL</sequence>
<reference evidence="1 2" key="1">
    <citation type="journal article" date="2015" name="BMC Genomics">
        <title>The genome of the truffle-parasite Tolypocladium ophioglossoides and the evolution of antifungal peptaibiotics.</title>
        <authorList>
            <person name="Quandt C.A."/>
            <person name="Bushley K.E."/>
            <person name="Spatafora J.W."/>
        </authorList>
    </citation>
    <scope>NUCLEOTIDE SEQUENCE [LARGE SCALE GENOMIC DNA]</scope>
    <source>
        <strain evidence="1 2">CBS 100239</strain>
    </source>
</reference>